<dbReference type="EMBL" id="JAODUO010000432">
    <property type="protein sequence ID" value="KAK2180680.1"/>
    <property type="molecule type" value="Genomic_DNA"/>
</dbReference>
<evidence type="ECO:0000313" key="3">
    <source>
        <dbReference type="EMBL" id="KAK2180680.1"/>
    </source>
</evidence>
<dbReference type="GO" id="GO:0016477">
    <property type="term" value="P:cell migration"/>
    <property type="evidence" value="ECO:0007669"/>
    <property type="project" value="TreeGrafter"/>
</dbReference>
<feature type="coiled-coil region" evidence="1">
    <location>
        <begin position="6"/>
        <end position="40"/>
    </location>
</feature>
<dbReference type="GO" id="GO:0007399">
    <property type="term" value="P:nervous system development"/>
    <property type="evidence" value="ECO:0007669"/>
    <property type="project" value="TreeGrafter"/>
</dbReference>
<protein>
    <recommendedName>
        <fullName evidence="2">Adenomatous polyposis coli N-terminal dimerisation domain-containing protein</fullName>
    </recommendedName>
</protein>
<dbReference type="GO" id="GO:0001708">
    <property type="term" value="P:cell fate specification"/>
    <property type="evidence" value="ECO:0007669"/>
    <property type="project" value="TreeGrafter"/>
</dbReference>
<dbReference type="GO" id="GO:0008013">
    <property type="term" value="F:beta-catenin binding"/>
    <property type="evidence" value="ECO:0007669"/>
    <property type="project" value="InterPro"/>
</dbReference>
<feature type="domain" description="Adenomatous polyposis coli N-terminal dimerisation" evidence="2">
    <location>
        <begin position="4"/>
        <end position="53"/>
    </location>
</feature>
<dbReference type="AlphaFoldDB" id="A0AAD9L0G2"/>
<dbReference type="SUPFAM" id="SSF58050">
    <property type="entry name" value="N-terminal coiled coil domain from apc"/>
    <property type="match status" value="1"/>
</dbReference>
<dbReference type="GO" id="GO:0090090">
    <property type="term" value="P:negative regulation of canonical Wnt signaling pathway"/>
    <property type="evidence" value="ECO:0007669"/>
    <property type="project" value="TreeGrafter"/>
</dbReference>
<name>A0AAD9L0G2_RIDPI</name>
<dbReference type="GO" id="GO:0045295">
    <property type="term" value="F:gamma-catenin binding"/>
    <property type="evidence" value="ECO:0007669"/>
    <property type="project" value="TreeGrafter"/>
</dbReference>
<keyword evidence="4" id="KW-1185">Reference proteome</keyword>
<dbReference type="Gene3D" id="1.20.5.10">
    <property type="match status" value="1"/>
</dbReference>
<keyword evidence="1" id="KW-0175">Coiled coil</keyword>
<proteinExistence type="predicted"/>
<dbReference type="InterPro" id="IPR026818">
    <property type="entry name" value="Apc_fam"/>
</dbReference>
<dbReference type="GO" id="GO:0007389">
    <property type="term" value="P:pattern specification process"/>
    <property type="evidence" value="ECO:0007669"/>
    <property type="project" value="TreeGrafter"/>
</dbReference>
<dbReference type="GO" id="GO:0030877">
    <property type="term" value="C:beta-catenin destruction complex"/>
    <property type="evidence" value="ECO:0007669"/>
    <property type="project" value="TreeGrafter"/>
</dbReference>
<dbReference type="GO" id="GO:0016342">
    <property type="term" value="C:catenin complex"/>
    <property type="evidence" value="ECO:0007669"/>
    <property type="project" value="TreeGrafter"/>
</dbReference>
<dbReference type="InterPro" id="IPR036149">
    <property type="entry name" value="APC_N_sf"/>
</dbReference>
<reference evidence="3" key="1">
    <citation type="journal article" date="2023" name="Mol. Biol. Evol.">
        <title>Third-Generation Sequencing Reveals the Adaptive Role of the Epigenome in Three Deep-Sea Polychaetes.</title>
        <authorList>
            <person name="Perez M."/>
            <person name="Aroh O."/>
            <person name="Sun Y."/>
            <person name="Lan Y."/>
            <person name="Juniper S.K."/>
            <person name="Young C.R."/>
            <person name="Angers B."/>
            <person name="Qian P.Y."/>
        </authorList>
    </citation>
    <scope>NUCLEOTIDE SEQUENCE</scope>
    <source>
        <strain evidence="3">R07B-5</strain>
    </source>
</reference>
<dbReference type="GO" id="GO:0005881">
    <property type="term" value="C:cytoplasmic microtubule"/>
    <property type="evidence" value="ECO:0007669"/>
    <property type="project" value="TreeGrafter"/>
</dbReference>
<evidence type="ECO:0000313" key="4">
    <source>
        <dbReference type="Proteomes" id="UP001209878"/>
    </source>
</evidence>
<sequence length="200" mass="22341">MSLSSYDELLKQVESLKVENTHLRRELQDNSSHLTKLENEASTMKDVFSHLDSAMQDDAESNLALELAYQGQGQTSTLENGTDNLDQNSNSSNGKSFTFVSFLLYLPRCLPEVWGRLALILSSFYTLRLHPINVPDTYLPPIYILPLTCSLLFLSLALYSPASSFPCPLSHPLHLPNSLLSTHSFPIPCFPPSHLSNCKK</sequence>
<comment type="caution">
    <text evidence="3">The sequence shown here is derived from an EMBL/GenBank/DDBJ whole genome shotgun (WGS) entry which is preliminary data.</text>
</comment>
<dbReference type="Proteomes" id="UP001209878">
    <property type="component" value="Unassembled WGS sequence"/>
</dbReference>
<dbReference type="GO" id="GO:0008017">
    <property type="term" value="F:microtubule binding"/>
    <property type="evidence" value="ECO:0007669"/>
    <property type="project" value="TreeGrafter"/>
</dbReference>
<organism evidence="3 4">
    <name type="scientific">Ridgeia piscesae</name>
    <name type="common">Tubeworm</name>
    <dbReference type="NCBI Taxonomy" id="27915"/>
    <lineage>
        <taxon>Eukaryota</taxon>
        <taxon>Metazoa</taxon>
        <taxon>Spiralia</taxon>
        <taxon>Lophotrochozoa</taxon>
        <taxon>Annelida</taxon>
        <taxon>Polychaeta</taxon>
        <taxon>Sedentaria</taxon>
        <taxon>Canalipalpata</taxon>
        <taxon>Sabellida</taxon>
        <taxon>Siboglinidae</taxon>
        <taxon>Ridgeia</taxon>
    </lineage>
</organism>
<dbReference type="GO" id="GO:0007026">
    <property type="term" value="P:negative regulation of microtubule depolymerization"/>
    <property type="evidence" value="ECO:0007669"/>
    <property type="project" value="TreeGrafter"/>
</dbReference>
<evidence type="ECO:0000259" key="2">
    <source>
        <dbReference type="Pfam" id="PF16689"/>
    </source>
</evidence>
<dbReference type="PANTHER" id="PTHR12607">
    <property type="entry name" value="ADENOMATOUS POLYPOSIS COLI PROTEIN FAMILY"/>
    <property type="match status" value="1"/>
</dbReference>
<gene>
    <name evidence="3" type="ORF">NP493_432g02014</name>
</gene>
<dbReference type="Pfam" id="PF16689">
    <property type="entry name" value="APC_N_CC"/>
    <property type="match status" value="1"/>
</dbReference>
<dbReference type="PANTHER" id="PTHR12607:SF12">
    <property type="entry name" value="APC-LIKE, ISOFORM A-RELATED"/>
    <property type="match status" value="1"/>
</dbReference>
<accession>A0AAD9L0G2</accession>
<dbReference type="InterPro" id="IPR032038">
    <property type="entry name" value="APC_N"/>
</dbReference>
<evidence type="ECO:0000256" key="1">
    <source>
        <dbReference type="SAM" id="Coils"/>
    </source>
</evidence>